<evidence type="ECO:0000313" key="8">
    <source>
        <dbReference type="Proteomes" id="UP000722989"/>
    </source>
</evidence>
<dbReference type="Pfam" id="PF00440">
    <property type="entry name" value="TetR_N"/>
    <property type="match status" value="1"/>
</dbReference>
<dbReference type="InterPro" id="IPR041347">
    <property type="entry name" value="MftR_C"/>
</dbReference>
<accession>A0ABX0Y697</accession>
<feature type="DNA-binding region" description="H-T-H motif" evidence="4">
    <location>
        <begin position="59"/>
        <end position="78"/>
    </location>
</feature>
<dbReference type="InterPro" id="IPR023772">
    <property type="entry name" value="DNA-bd_HTH_TetR-type_CS"/>
</dbReference>
<evidence type="ECO:0000313" key="7">
    <source>
        <dbReference type="EMBL" id="NJC73907.1"/>
    </source>
</evidence>
<name>A0ABX0Y697_9ACTN</name>
<evidence type="ECO:0000256" key="2">
    <source>
        <dbReference type="ARBA" id="ARBA00023125"/>
    </source>
</evidence>
<evidence type="ECO:0000256" key="4">
    <source>
        <dbReference type="PROSITE-ProRule" id="PRU00335"/>
    </source>
</evidence>
<evidence type="ECO:0000259" key="6">
    <source>
        <dbReference type="PROSITE" id="PS50977"/>
    </source>
</evidence>
<keyword evidence="3" id="KW-0804">Transcription</keyword>
<dbReference type="SUPFAM" id="SSF46689">
    <property type="entry name" value="Homeodomain-like"/>
    <property type="match status" value="1"/>
</dbReference>
<sequence>MESNNPVPQTGGHIRTHAGSSTASIEPIGLRERKKRETFRALQSAAWRLVAERGLENVTVDEIAAAANVSKRTFFNYFDSKEAAIVDPDPGRVECLAASLAARPADEPPLQALRSASMASLTCHARDLQRLTTLVCANPGLLGPQVQAFNPLRKVIVEWAAERTGTDPDTDIYPELLAGVTSLMLWLTVSRWRPETGDEAFIQLADEIFVLLANGLAAPQKG</sequence>
<dbReference type="InterPro" id="IPR050109">
    <property type="entry name" value="HTH-type_TetR-like_transc_reg"/>
</dbReference>
<organism evidence="7 8">
    <name type="scientific">Planosporangium thailandense</name>
    <dbReference type="NCBI Taxonomy" id="765197"/>
    <lineage>
        <taxon>Bacteria</taxon>
        <taxon>Bacillati</taxon>
        <taxon>Actinomycetota</taxon>
        <taxon>Actinomycetes</taxon>
        <taxon>Micromonosporales</taxon>
        <taxon>Micromonosporaceae</taxon>
        <taxon>Planosporangium</taxon>
    </lineage>
</organism>
<dbReference type="PANTHER" id="PTHR30055">
    <property type="entry name" value="HTH-TYPE TRANSCRIPTIONAL REGULATOR RUTR"/>
    <property type="match status" value="1"/>
</dbReference>
<dbReference type="PROSITE" id="PS01081">
    <property type="entry name" value="HTH_TETR_1"/>
    <property type="match status" value="1"/>
</dbReference>
<comment type="caution">
    <text evidence="7">The sequence shown here is derived from an EMBL/GenBank/DDBJ whole genome shotgun (WGS) entry which is preliminary data.</text>
</comment>
<dbReference type="RefSeq" id="WP_167928811.1">
    <property type="nucleotide sequence ID" value="NZ_JAATVY010000039.1"/>
</dbReference>
<dbReference type="Gene3D" id="1.10.10.60">
    <property type="entry name" value="Homeodomain-like"/>
    <property type="match status" value="1"/>
</dbReference>
<keyword evidence="8" id="KW-1185">Reference proteome</keyword>
<dbReference type="PROSITE" id="PS50977">
    <property type="entry name" value="HTH_TETR_2"/>
    <property type="match status" value="1"/>
</dbReference>
<dbReference type="Gene3D" id="1.10.357.10">
    <property type="entry name" value="Tetracycline Repressor, domain 2"/>
    <property type="match status" value="1"/>
</dbReference>
<dbReference type="EMBL" id="JAATVY010000039">
    <property type="protein sequence ID" value="NJC73907.1"/>
    <property type="molecule type" value="Genomic_DNA"/>
</dbReference>
<dbReference type="InterPro" id="IPR001647">
    <property type="entry name" value="HTH_TetR"/>
</dbReference>
<protein>
    <submittedName>
        <fullName evidence="7">TetR family transcriptional regulator</fullName>
    </submittedName>
</protein>
<proteinExistence type="predicted"/>
<keyword evidence="2 4" id="KW-0238">DNA-binding</keyword>
<feature type="region of interest" description="Disordered" evidence="5">
    <location>
        <begin position="1"/>
        <end position="28"/>
    </location>
</feature>
<dbReference type="Pfam" id="PF17754">
    <property type="entry name" value="TetR_C_14"/>
    <property type="match status" value="1"/>
</dbReference>
<gene>
    <name evidence="7" type="ORF">HC031_29965</name>
</gene>
<evidence type="ECO:0000256" key="5">
    <source>
        <dbReference type="SAM" id="MobiDB-lite"/>
    </source>
</evidence>
<feature type="domain" description="HTH tetR-type" evidence="6">
    <location>
        <begin position="36"/>
        <end position="96"/>
    </location>
</feature>
<evidence type="ECO:0000256" key="1">
    <source>
        <dbReference type="ARBA" id="ARBA00023015"/>
    </source>
</evidence>
<dbReference type="PRINTS" id="PR00455">
    <property type="entry name" value="HTHTETR"/>
</dbReference>
<dbReference type="Proteomes" id="UP000722989">
    <property type="component" value="Unassembled WGS sequence"/>
</dbReference>
<dbReference type="PANTHER" id="PTHR30055:SF238">
    <property type="entry name" value="MYCOFACTOCIN BIOSYNTHESIS TRANSCRIPTIONAL REGULATOR MFTR-RELATED"/>
    <property type="match status" value="1"/>
</dbReference>
<dbReference type="InterPro" id="IPR009057">
    <property type="entry name" value="Homeodomain-like_sf"/>
</dbReference>
<evidence type="ECO:0000256" key="3">
    <source>
        <dbReference type="ARBA" id="ARBA00023163"/>
    </source>
</evidence>
<reference evidence="7 8" key="1">
    <citation type="submission" date="2020-03" db="EMBL/GenBank/DDBJ databases">
        <title>WGS of the type strain of Planosporangium spp.</title>
        <authorList>
            <person name="Thawai C."/>
        </authorList>
    </citation>
    <scope>NUCLEOTIDE SEQUENCE [LARGE SCALE GENOMIC DNA]</scope>
    <source>
        <strain evidence="7 8">TBRC 5610</strain>
    </source>
</reference>
<keyword evidence="1" id="KW-0805">Transcription regulation</keyword>